<gene>
    <name evidence="1" type="ORF">HannXRQ_Chr02g0039031</name>
</gene>
<dbReference type="InParanoid" id="A0A251VF44"/>
<sequence>MYICVLAEVCQRLEHDLEILGVAAIEDRLQDICIEKFLEYFWWCWDRLKAKCSDDMPMPSLFHLWYQSKVNRESNSSDNLEIKNNELKKLGPRI</sequence>
<name>A0A251VF44_HELAN</name>
<evidence type="ECO:0000313" key="1">
    <source>
        <dbReference type="EMBL" id="OTG33833.1"/>
    </source>
</evidence>
<organism evidence="1 2">
    <name type="scientific">Helianthus annuus</name>
    <name type="common">Common sunflower</name>
    <dbReference type="NCBI Taxonomy" id="4232"/>
    <lineage>
        <taxon>Eukaryota</taxon>
        <taxon>Viridiplantae</taxon>
        <taxon>Streptophyta</taxon>
        <taxon>Embryophyta</taxon>
        <taxon>Tracheophyta</taxon>
        <taxon>Spermatophyta</taxon>
        <taxon>Magnoliopsida</taxon>
        <taxon>eudicotyledons</taxon>
        <taxon>Gunneridae</taxon>
        <taxon>Pentapetalae</taxon>
        <taxon>asterids</taxon>
        <taxon>campanulids</taxon>
        <taxon>Asterales</taxon>
        <taxon>Asteraceae</taxon>
        <taxon>Asteroideae</taxon>
        <taxon>Heliantheae alliance</taxon>
        <taxon>Heliantheae</taxon>
        <taxon>Helianthus</taxon>
    </lineage>
</organism>
<dbReference type="STRING" id="4232.A0A251VF44"/>
<dbReference type="Proteomes" id="UP000215914">
    <property type="component" value="Chromosome 2"/>
</dbReference>
<proteinExistence type="predicted"/>
<accession>A0A251VF44</accession>
<evidence type="ECO:0000313" key="2">
    <source>
        <dbReference type="Proteomes" id="UP000215914"/>
    </source>
</evidence>
<keyword evidence="2" id="KW-1185">Reference proteome</keyword>
<reference evidence="2" key="1">
    <citation type="journal article" date="2017" name="Nature">
        <title>The sunflower genome provides insights into oil metabolism, flowering and Asterid evolution.</title>
        <authorList>
            <person name="Badouin H."/>
            <person name="Gouzy J."/>
            <person name="Grassa C.J."/>
            <person name="Murat F."/>
            <person name="Staton S.E."/>
            <person name="Cottret L."/>
            <person name="Lelandais-Briere C."/>
            <person name="Owens G.L."/>
            <person name="Carrere S."/>
            <person name="Mayjonade B."/>
            <person name="Legrand L."/>
            <person name="Gill N."/>
            <person name="Kane N.C."/>
            <person name="Bowers J.E."/>
            <person name="Hubner S."/>
            <person name="Bellec A."/>
            <person name="Berard A."/>
            <person name="Berges H."/>
            <person name="Blanchet N."/>
            <person name="Boniface M.C."/>
            <person name="Brunel D."/>
            <person name="Catrice O."/>
            <person name="Chaidir N."/>
            <person name="Claudel C."/>
            <person name="Donnadieu C."/>
            <person name="Faraut T."/>
            <person name="Fievet G."/>
            <person name="Helmstetter N."/>
            <person name="King M."/>
            <person name="Knapp S.J."/>
            <person name="Lai Z."/>
            <person name="Le Paslier M.C."/>
            <person name="Lippi Y."/>
            <person name="Lorenzon L."/>
            <person name="Mandel J.R."/>
            <person name="Marage G."/>
            <person name="Marchand G."/>
            <person name="Marquand E."/>
            <person name="Bret-Mestries E."/>
            <person name="Morien E."/>
            <person name="Nambeesan S."/>
            <person name="Nguyen T."/>
            <person name="Pegot-Espagnet P."/>
            <person name="Pouilly N."/>
            <person name="Raftis F."/>
            <person name="Sallet E."/>
            <person name="Schiex T."/>
            <person name="Thomas J."/>
            <person name="Vandecasteele C."/>
            <person name="Vares D."/>
            <person name="Vear F."/>
            <person name="Vautrin S."/>
            <person name="Crespi M."/>
            <person name="Mangin B."/>
            <person name="Burke J.M."/>
            <person name="Salse J."/>
            <person name="Munos S."/>
            <person name="Vincourt P."/>
            <person name="Rieseberg L.H."/>
            <person name="Langlade N.B."/>
        </authorList>
    </citation>
    <scope>NUCLEOTIDE SEQUENCE [LARGE SCALE GENOMIC DNA]</scope>
    <source>
        <strain evidence="2">cv. SF193</strain>
    </source>
</reference>
<dbReference type="AlphaFoldDB" id="A0A251VF44"/>
<dbReference type="EMBL" id="CM007891">
    <property type="protein sequence ID" value="OTG33833.1"/>
    <property type="molecule type" value="Genomic_DNA"/>
</dbReference>
<protein>
    <submittedName>
        <fullName evidence="1">Uncharacterized protein</fullName>
    </submittedName>
</protein>